<dbReference type="GO" id="GO:0000122">
    <property type="term" value="P:negative regulation of transcription by RNA polymerase II"/>
    <property type="evidence" value="ECO:0007669"/>
    <property type="project" value="EnsemblFungi"/>
</dbReference>
<accession>G8JS27</accession>
<protein>
    <recommendedName>
        <fullName evidence="7">Mediator of RNA polymerase II transcription subunit 1</fullName>
    </recommendedName>
    <alternativeName>
        <fullName evidence="7">Mediator complex subunit 1</fullName>
    </alternativeName>
</protein>
<feature type="compositionally biased region" description="Basic residues" evidence="8">
    <location>
        <begin position="347"/>
        <end position="359"/>
    </location>
</feature>
<evidence type="ECO:0000256" key="5">
    <source>
        <dbReference type="ARBA" id="ARBA00023163"/>
    </source>
</evidence>
<name>G8JS27_ERECY</name>
<dbReference type="AlphaFoldDB" id="G8JS27"/>
<evidence type="ECO:0000259" key="9">
    <source>
        <dbReference type="Pfam" id="PF10744"/>
    </source>
</evidence>
<organism evidence="10 11">
    <name type="scientific">Eremothecium cymbalariae (strain CBS 270.75 / DBVPG 7215 / KCTC 17166 / NRRL Y-17582)</name>
    <name type="common">Yeast</name>
    <dbReference type="NCBI Taxonomy" id="931890"/>
    <lineage>
        <taxon>Eukaryota</taxon>
        <taxon>Fungi</taxon>
        <taxon>Dikarya</taxon>
        <taxon>Ascomycota</taxon>
        <taxon>Saccharomycotina</taxon>
        <taxon>Saccharomycetes</taxon>
        <taxon>Saccharomycetales</taxon>
        <taxon>Saccharomycetaceae</taxon>
        <taxon>Eremothecium</taxon>
    </lineage>
</organism>
<sequence length="436" mass="50621">MTDAYFELLGKMITRFVNYKPGSITLENITRLCQTMGLESFVDQVDTNISRLSIASKIIVIDIDYETTDGKVIDVKLVLASNFDKFDYFNGNANILYRSLTAYSDLHEFHHNLKFLTLLDAYSSIDIESTTSQFDLFEYYSVLPRYLQNYLDDNNTNLNVKTNLNDRFGIYLVDPNGDEIGKLTFTITQDPNQRYYEYKYSTDTKEWINESSESYTSGITLLFELVGCRDTYFPKDHIPAEQIHENSNVEANKGPLKPFLFKSYTPRVRLFNDFTVDLYAVSAFQLLNENISLCLDILKWYRWWNLVLYPISELLGSPNDDAKSRITVNKVGQSQSPQGDPPLPTSLHRRSSIKNRRRSSVNEPTMLNDERFQQFTLTEIMGSTVVEDDEDMLGEGPIDLFINEDYVYLNNREICSYYDNDAEKWQQFITLLKQKV</sequence>
<keyword evidence="11" id="KW-1185">Reference proteome</keyword>
<dbReference type="GeneID" id="11472267"/>
<dbReference type="GO" id="GO:0032968">
    <property type="term" value="P:positive regulation of transcription elongation by RNA polymerase II"/>
    <property type="evidence" value="ECO:0007669"/>
    <property type="project" value="EnsemblFungi"/>
</dbReference>
<dbReference type="Pfam" id="PF10744">
    <property type="entry name" value="Med1"/>
    <property type="match status" value="1"/>
</dbReference>
<evidence type="ECO:0000256" key="2">
    <source>
        <dbReference type="ARBA" id="ARBA00006210"/>
    </source>
</evidence>
<feature type="region of interest" description="Disordered" evidence="8">
    <location>
        <begin position="329"/>
        <end position="361"/>
    </location>
</feature>
<dbReference type="GO" id="GO:0051123">
    <property type="term" value="P:RNA polymerase II preinitiation complex assembly"/>
    <property type="evidence" value="ECO:0007669"/>
    <property type="project" value="EnsemblFungi"/>
</dbReference>
<dbReference type="GO" id="GO:0060261">
    <property type="term" value="P:positive regulation of transcription initiation by RNA polymerase II"/>
    <property type="evidence" value="ECO:0007669"/>
    <property type="project" value="EnsemblFungi"/>
</dbReference>
<evidence type="ECO:0000313" key="10">
    <source>
        <dbReference type="EMBL" id="AET38946.1"/>
    </source>
</evidence>
<dbReference type="STRING" id="931890.G8JS27"/>
<evidence type="ECO:0000256" key="3">
    <source>
        <dbReference type="ARBA" id="ARBA00023015"/>
    </source>
</evidence>
<keyword evidence="6 7" id="KW-0539">Nucleus</keyword>
<dbReference type="GO" id="GO:0070847">
    <property type="term" value="C:core mediator complex"/>
    <property type="evidence" value="ECO:0007669"/>
    <property type="project" value="EnsemblFungi"/>
</dbReference>
<keyword evidence="5 7" id="KW-0804">Transcription</keyword>
<feature type="compositionally biased region" description="Polar residues" evidence="8">
    <location>
        <begin position="329"/>
        <end position="338"/>
    </location>
</feature>
<keyword evidence="4 7" id="KW-0010">Activator</keyword>
<comment type="similarity">
    <text evidence="2 7">Belongs to the Mediator complex subunit 1 family.</text>
</comment>
<dbReference type="InParanoid" id="G8JS27"/>
<keyword evidence="3 7" id="KW-0805">Transcription regulation</keyword>
<dbReference type="OMA" id="NDKFGIY"/>
<evidence type="ECO:0000256" key="8">
    <source>
        <dbReference type="SAM" id="MobiDB-lite"/>
    </source>
</evidence>
<dbReference type="EMBL" id="CP002499">
    <property type="protein sequence ID" value="AET38946.1"/>
    <property type="molecule type" value="Genomic_DNA"/>
</dbReference>
<dbReference type="Proteomes" id="UP000006790">
    <property type="component" value="Chromosome 3"/>
</dbReference>
<comment type="subcellular location">
    <subcellularLocation>
        <location evidence="1 7">Nucleus</location>
    </subcellularLocation>
</comment>
<evidence type="ECO:0000256" key="1">
    <source>
        <dbReference type="ARBA" id="ARBA00004123"/>
    </source>
</evidence>
<reference evidence="11" key="1">
    <citation type="journal article" date="2012" name="G3 (Bethesda)">
        <title>Pichia sorbitophila, an interspecies yeast hybrid reveals early steps of genome resolution following polyploidization.</title>
        <authorList>
            <person name="Leh Louis V."/>
            <person name="Despons L."/>
            <person name="Friedrich A."/>
            <person name="Martin T."/>
            <person name="Durrens P."/>
            <person name="Casaregola S."/>
            <person name="Neuveglise C."/>
            <person name="Fairhead C."/>
            <person name="Marck C."/>
            <person name="Cruz J.A."/>
            <person name="Straub M.L."/>
            <person name="Kugler V."/>
            <person name="Sacerdot C."/>
            <person name="Uzunov Z."/>
            <person name="Thierry A."/>
            <person name="Weiss S."/>
            <person name="Bleykasten C."/>
            <person name="De Montigny J."/>
            <person name="Jacques N."/>
            <person name="Jung P."/>
            <person name="Lemaire M."/>
            <person name="Mallet S."/>
            <person name="Morel G."/>
            <person name="Richard G.F."/>
            <person name="Sarkar A."/>
            <person name="Savel G."/>
            <person name="Schacherer J."/>
            <person name="Seret M.L."/>
            <person name="Talla E."/>
            <person name="Samson G."/>
            <person name="Jubin C."/>
            <person name="Poulain J."/>
            <person name="Vacherie B."/>
            <person name="Barbe V."/>
            <person name="Pelletier E."/>
            <person name="Sherman D.J."/>
            <person name="Westhof E."/>
            <person name="Weissenbach J."/>
            <person name="Baret P.V."/>
            <person name="Wincker P."/>
            <person name="Gaillardin C."/>
            <person name="Dujon B."/>
            <person name="Souciet J.L."/>
        </authorList>
    </citation>
    <scope>NUCLEOTIDE SEQUENCE [LARGE SCALE GENOMIC DNA]</scope>
    <source>
        <strain evidence="11">CBS 270.75 / DBVPG 7215 / KCTC 17166 / NRRL Y-17582</strain>
    </source>
</reference>
<gene>
    <name evidence="10" type="ordered locus">Ecym_3463</name>
</gene>
<dbReference type="eggNOG" id="ENOG502QW0Y">
    <property type="taxonomic scope" value="Eukaryota"/>
</dbReference>
<proteinExistence type="inferred from homology"/>
<feature type="domain" description="Mediator complex subunit Med1" evidence="9">
    <location>
        <begin position="12"/>
        <end position="150"/>
    </location>
</feature>
<dbReference type="InterPro" id="IPR019680">
    <property type="entry name" value="Mediator_Med1"/>
</dbReference>
<evidence type="ECO:0000256" key="7">
    <source>
        <dbReference type="RuleBase" id="RU364059"/>
    </source>
</evidence>
<evidence type="ECO:0000313" key="11">
    <source>
        <dbReference type="Proteomes" id="UP000006790"/>
    </source>
</evidence>
<dbReference type="GO" id="GO:0016592">
    <property type="term" value="C:mediator complex"/>
    <property type="evidence" value="ECO:0007669"/>
    <property type="project" value="InterPro"/>
</dbReference>
<dbReference type="OrthoDB" id="5310959at2759"/>
<dbReference type="HOGENOM" id="CLU_021764_0_0_1"/>
<evidence type="ECO:0000256" key="4">
    <source>
        <dbReference type="ARBA" id="ARBA00023159"/>
    </source>
</evidence>
<dbReference type="FunCoup" id="G8JS27">
    <property type="interactions" value="194"/>
</dbReference>
<comment type="function">
    <text evidence="7">Component of the Mediator complex, a coactivator involved in the regulated transcription of nearly all RNA polymerase II-dependent genes. Mediator functions as a bridge to convey information from gene-specific regulatory proteins to the basal RNA polymerase II transcription machinery. Mediator is recruited to promoters by direct interactions with regulatory proteins and serves as a scaffold for the assembly of a functional preinitiation complex with RNA polymerase II and the general transcription factors.</text>
</comment>
<dbReference type="RefSeq" id="XP_003645763.1">
    <property type="nucleotide sequence ID" value="XM_003645715.1"/>
</dbReference>
<dbReference type="KEGG" id="erc:Ecym_3463"/>
<evidence type="ECO:0000256" key="6">
    <source>
        <dbReference type="ARBA" id="ARBA00023242"/>
    </source>
</evidence>
<dbReference type="GO" id="GO:0003712">
    <property type="term" value="F:transcription coregulator activity"/>
    <property type="evidence" value="ECO:0007669"/>
    <property type="project" value="InterPro"/>
</dbReference>